<evidence type="ECO:0000313" key="6">
    <source>
        <dbReference type="Proteomes" id="UP000007015"/>
    </source>
</evidence>
<feature type="domain" description="PGG" evidence="4">
    <location>
        <begin position="150"/>
        <end position="259"/>
    </location>
</feature>
<evidence type="ECO:0000313" key="5">
    <source>
        <dbReference type="EMBL" id="EEC80430.1"/>
    </source>
</evidence>
<dbReference type="GO" id="GO:0016020">
    <property type="term" value="C:membrane"/>
    <property type="evidence" value="ECO:0007669"/>
    <property type="project" value="TreeGrafter"/>
</dbReference>
<accession>B8B0U1</accession>
<name>B8B0U1_ORYSI</name>
<proteinExistence type="predicted"/>
<feature type="chain" id="PRO_5002865132" description="PGG domain-containing protein" evidence="3">
    <location>
        <begin position="23"/>
        <end position="309"/>
    </location>
</feature>
<dbReference type="Pfam" id="PF13962">
    <property type="entry name" value="PGG"/>
    <property type="match status" value="2"/>
</dbReference>
<evidence type="ECO:0000259" key="4">
    <source>
        <dbReference type="Pfam" id="PF13962"/>
    </source>
</evidence>
<feature type="compositionally biased region" description="Polar residues" evidence="1">
    <location>
        <begin position="125"/>
        <end position="148"/>
    </location>
</feature>
<dbReference type="OMA" id="QENITGH"/>
<dbReference type="PANTHER" id="PTHR24177">
    <property type="entry name" value="CASKIN"/>
    <property type="match status" value="1"/>
</dbReference>
<keyword evidence="6" id="KW-1185">Reference proteome</keyword>
<feature type="transmembrane region" description="Helical" evidence="2">
    <location>
        <begin position="56"/>
        <end position="75"/>
    </location>
</feature>
<dbReference type="HOGENOM" id="CLU_007110_0_0_1"/>
<gene>
    <name evidence="5" type="ORF">OsI_22611</name>
</gene>
<feature type="signal peptide" evidence="3">
    <location>
        <begin position="1"/>
        <end position="22"/>
    </location>
</feature>
<sequence length="309" mass="33716">MKDNDFVLLLATLAASITYQAGLDPPGGVWSEDDKLYGRKAGDPILLSTHVERYKAFFYCNSTAFAASLVVILMVQSKIVKGKALVIATMILDLFGLIGAYAAGSCRDAVWKQLLVFLNVKKEPTSNSDSANTTNGSSSDSEHNIASNTEEESKKKEYLMTLAILAASVTYQAGLNPPGSIWQDGENVGNPVMRDNNYPRYNAFFYCNSTSFMASIIVIILLLQQYQKKYGGFLLYAMNMVIVVDLLGLLGAYAAGSCRDWETSGYVIALAVVVLACIMIHFMLLYHNGRSKGRVGGVQEINTLPVNHS</sequence>
<organism evidence="5 6">
    <name type="scientific">Oryza sativa subsp. indica</name>
    <name type="common">Rice</name>
    <dbReference type="NCBI Taxonomy" id="39946"/>
    <lineage>
        <taxon>Eukaryota</taxon>
        <taxon>Viridiplantae</taxon>
        <taxon>Streptophyta</taxon>
        <taxon>Embryophyta</taxon>
        <taxon>Tracheophyta</taxon>
        <taxon>Spermatophyta</taxon>
        <taxon>Magnoliopsida</taxon>
        <taxon>Liliopsida</taxon>
        <taxon>Poales</taxon>
        <taxon>Poaceae</taxon>
        <taxon>BOP clade</taxon>
        <taxon>Oryzoideae</taxon>
        <taxon>Oryzeae</taxon>
        <taxon>Oryzinae</taxon>
        <taxon>Oryza</taxon>
        <taxon>Oryza sativa</taxon>
    </lineage>
</organism>
<evidence type="ECO:0000256" key="3">
    <source>
        <dbReference type="SAM" id="SignalP"/>
    </source>
</evidence>
<dbReference type="AlphaFoldDB" id="B8B0U1"/>
<keyword evidence="2" id="KW-1133">Transmembrane helix</keyword>
<evidence type="ECO:0000256" key="2">
    <source>
        <dbReference type="SAM" id="Phobius"/>
    </source>
</evidence>
<keyword evidence="2" id="KW-0472">Membrane</keyword>
<reference evidence="5 6" key="1">
    <citation type="journal article" date="2005" name="PLoS Biol.">
        <title>The genomes of Oryza sativa: a history of duplications.</title>
        <authorList>
            <person name="Yu J."/>
            <person name="Wang J."/>
            <person name="Lin W."/>
            <person name="Li S."/>
            <person name="Li H."/>
            <person name="Zhou J."/>
            <person name="Ni P."/>
            <person name="Dong W."/>
            <person name="Hu S."/>
            <person name="Zeng C."/>
            <person name="Zhang J."/>
            <person name="Zhang Y."/>
            <person name="Li R."/>
            <person name="Xu Z."/>
            <person name="Li S."/>
            <person name="Li X."/>
            <person name="Zheng H."/>
            <person name="Cong L."/>
            <person name="Lin L."/>
            <person name="Yin J."/>
            <person name="Geng J."/>
            <person name="Li G."/>
            <person name="Shi J."/>
            <person name="Liu J."/>
            <person name="Lv H."/>
            <person name="Li J."/>
            <person name="Wang J."/>
            <person name="Deng Y."/>
            <person name="Ran L."/>
            <person name="Shi X."/>
            <person name="Wang X."/>
            <person name="Wu Q."/>
            <person name="Li C."/>
            <person name="Ren X."/>
            <person name="Wang J."/>
            <person name="Wang X."/>
            <person name="Li D."/>
            <person name="Liu D."/>
            <person name="Zhang X."/>
            <person name="Ji Z."/>
            <person name="Zhao W."/>
            <person name="Sun Y."/>
            <person name="Zhang Z."/>
            <person name="Bao J."/>
            <person name="Han Y."/>
            <person name="Dong L."/>
            <person name="Ji J."/>
            <person name="Chen P."/>
            <person name="Wu S."/>
            <person name="Liu J."/>
            <person name="Xiao Y."/>
            <person name="Bu D."/>
            <person name="Tan J."/>
            <person name="Yang L."/>
            <person name="Ye C."/>
            <person name="Zhang J."/>
            <person name="Xu J."/>
            <person name="Zhou Y."/>
            <person name="Yu Y."/>
            <person name="Zhang B."/>
            <person name="Zhuang S."/>
            <person name="Wei H."/>
            <person name="Liu B."/>
            <person name="Lei M."/>
            <person name="Yu H."/>
            <person name="Li Y."/>
            <person name="Xu H."/>
            <person name="Wei S."/>
            <person name="He X."/>
            <person name="Fang L."/>
            <person name="Zhang Z."/>
            <person name="Zhang Y."/>
            <person name="Huang X."/>
            <person name="Su Z."/>
            <person name="Tong W."/>
            <person name="Li J."/>
            <person name="Tong Z."/>
            <person name="Li S."/>
            <person name="Ye J."/>
            <person name="Wang L."/>
            <person name="Fang L."/>
            <person name="Lei T."/>
            <person name="Chen C."/>
            <person name="Chen H."/>
            <person name="Xu Z."/>
            <person name="Li H."/>
            <person name="Huang H."/>
            <person name="Zhang F."/>
            <person name="Xu H."/>
            <person name="Li N."/>
            <person name="Zhao C."/>
            <person name="Li S."/>
            <person name="Dong L."/>
            <person name="Huang Y."/>
            <person name="Li L."/>
            <person name="Xi Y."/>
            <person name="Qi Q."/>
            <person name="Li W."/>
            <person name="Zhang B."/>
            <person name="Hu W."/>
            <person name="Zhang Y."/>
            <person name="Tian X."/>
            <person name="Jiao Y."/>
            <person name="Liang X."/>
            <person name="Jin J."/>
            <person name="Gao L."/>
            <person name="Zheng W."/>
            <person name="Hao B."/>
            <person name="Liu S."/>
            <person name="Wang W."/>
            <person name="Yuan L."/>
            <person name="Cao M."/>
            <person name="McDermott J."/>
            <person name="Samudrala R."/>
            <person name="Wang J."/>
            <person name="Wong G.K."/>
            <person name="Yang H."/>
        </authorList>
    </citation>
    <scope>NUCLEOTIDE SEQUENCE [LARGE SCALE GENOMIC DNA]</scope>
    <source>
        <strain evidence="6">cv. 93-11</strain>
    </source>
</reference>
<protein>
    <recommendedName>
        <fullName evidence="4">PGG domain-containing protein</fullName>
    </recommendedName>
</protein>
<keyword evidence="3" id="KW-0732">Signal</keyword>
<feature type="transmembrane region" description="Helical" evidence="2">
    <location>
        <begin position="203"/>
        <end position="223"/>
    </location>
</feature>
<dbReference type="PANTHER" id="PTHR24177:SF432">
    <property type="entry name" value="OS06G0286146 PROTEIN"/>
    <property type="match status" value="1"/>
</dbReference>
<dbReference type="Gramene" id="BGIOSGA021416-TA">
    <property type="protein sequence ID" value="BGIOSGA021416-PA"/>
    <property type="gene ID" value="BGIOSGA021416"/>
</dbReference>
<feature type="transmembrane region" description="Helical" evidence="2">
    <location>
        <begin position="266"/>
        <end position="286"/>
    </location>
</feature>
<keyword evidence="2" id="KW-0812">Transmembrane</keyword>
<evidence type="ECO:0000256" key="1">
    <source>
        <dbReference type="SAM" id="MobiDB-lite"/>
    </source>
</evidence>
<feature type="transmembrane region" description="Helical" evidence="2">
    <location>
        <begin position="235"/>
        <end position="254"/>
    </location>
</feature>
<dbReference type="STRING" id="39946.B8B0U1"/>
<dbReference type="Proteomes" id="UP000007015">
    <property type="component" value="Chromosome 6"/>
</dbReference>
<dbReference type="InterPro" id="IPR026961">
    <property type="entry name" value="PGG_dom"/>
</dbReference>
<feature type="domain" description="PGG" evidence="4">
    <location>
        <begin position="4"/>
        <end position="107"/>
    </location>
</feature>
<feature type="region of interest" description="Disordered" evidence="1">
    <location>
        <begin position="124"/>
        <end position="152"/>
    </location>
</feature>
<dbReference type="EMBL" id="CM000131">
    <property type="protein sequence ID" value="EEC80430.1"/>
    <property type="molecule type" value="Genomic_DNA"/>
</dbReference>
<feature type="transmembrane region" description="Helical" evidence="2">
    <location>
        <begin position="84"/>
        <end position="104"/>
    </location>
</feature>